<dbReference type="Proteomes" id="UP000214720">
    <property type="component" value="Unassembled WGS sequence"/>
</dbReference>
<dbReference type="SUPFAM" id="SSF50249">
    <property type="entry name" value="Nucleic acid-binding proteins"/>
    <property type="match status" value="1"/>
</dbReference>
<protein>
    <submittedName>
        <fullName evidence="2">Methionyl-tRNA synthetase</fullName>
    </submittedName>
</protein>
<feature type="region of interest" description="Disordered" evidence="1">
    <location>
        <begin position="39"/>
        <end position="58"/>
    </location>
</feature>
<sequence>MAVVASPSDTGFVSRESKMKFSLSEGMALAASATDEKTEPGLYMLEPDSGAKPGMRVK</sequence>
<reference evidence="3" key="1">
    <citation type="submission" date="2017-01" db="EMBL/GenBank/DDBJ databases">
        <title>Genome Analysis of Deinococcus marmoris KOPRI26562.</title>
        <authorList>
            <person name="Kim J.H."/>
            <person name="Oh H.-M."/>
        </authorList>
    </citation>
    <scope>NUCLEOTIDE SEQUENCE [LARGE SCALE GENOMIC DNA]</scope>
    <source>
        <strain evidence="3">PAMC 26633</strain>
    </source>
</reference>
<dbReference type="EMBL" id="MTHB01000109">
    <property type="protein sequence ID" value="OXC77374.1"/>
    <property type="molecule type" value="Genomic_DNA"/>
</dbReference>
<evidence type="ECO:0000313" key="2">
    <source>
        <dbReference type="EMBL" id="OXC77374.1"/>
    </source>
</evidence>
<comment type="caution">
    <text evidence="2">The sequence shown here is derived from an EMBL/GenBank/DDBJ whole genome shotgun (WGS) entry which is preliminary data.</text>
</comment>
<evidence type="ECO:0000256" key="1">
    <source>
        <dbReference type="SAM" id="MobiDB-lite"/>
    </source>
</evidence>
<name>A0A226X1T3_CABSO</name>
<dbReference type="Gene3D" id="2.40.50.140">
    <property type="entry name" value="Nucleic acid-binding proteins"/>
    <property type="match status" value="1"/>
</dbReference>
<dbReference type="InterPro" id="IPR012340">
    <property type="entry name" value="NA-bd_OB-fold"/>
</dbReference>
<gene>
    <name evidence="2" type="ORF">BSU04_17720</name>
</gene>
<proteinExistence type="predicted"/>
<keyword evidence="2" id="KW-0030">Aminoacyl-tRNA synthetase</keyword>
<keyword evidence="2" id="KW-0436">Ligase</keyword>
<accession>A0A226X1T3</accession>
<dbReference type="AlphaFoldDB" id="A0A226X1T3"/>
<organism evidence="2 3">
    <name type="scientific">Caballeronia sordidicola</name>
    <name type="common">Burkholderia sordidicola</name>
    <dbReference type="NCBI Taxonomy" id="196367"/>
    <lineage>
        <taxon>Bacteria</taxon>
        <taxon>Pseudomonadati</taxon>
        <taxon>Pseudomonadota</taxon>
        <taxon>Betaproteobacteria</taxon>
        <taxon>Burkholderiales</taxon>
        <taxon>Burkholderiaceae</taxon>
        <taxon>Caballeronia</taxon>
    </lineage>
</organism>
<dbReference type="GO" id="GO:0004812">
    <property type="term" value="F:aminoacyl-tRNA ligase activity"/>
    <property type="evidence" value="ECO:0007669"/>
    <property type="project" value="UniProtKB-KW"/>
</dbReference>
<evidence type="ECO:0000313" key="3">
    <source>
        <dbReference type="Proteomes" id="UP000214720"/>
    </source>
</evidence>